<dbReference type="AlphaFoldDB" id="A0A1H9RGP1"/>
<dbReference type="Proteomes" id="UP000198815">
    <property type="component" value="Unassembled WGS sequence"/>
</dbReference>
<keyword evidence="3" id="KW-1185">Reference proteome</keyword>
<keyword evidence="1" id="KW-1133">Transmembrane helix</keyword>
<reference evidence="2 3" key="1">
    <citation type="submission" date="2016-10" db="EMBL/GenBank/DDBJ databases">
        <authorList>
            <person name="de Groot N.N."/>
        </authorList>
    </citation>
    <scope>NUCLEOTIDE SEQUENCE [LARGE SCALE GENOMIC DNA]</scope>
    <source>
        <strain evidence="2 3">DSM 16859</strain>
    </source>
</reference>
<evidence type="ECO:0000256" key="1">
    <source>
        <dbReference type="SAM" id="Phobius"/>
    </source>
</evidence>
<dbReference type="STRING" id="64702.SAMN05443377_10750"/>
<evidence type="ECO:0000313" key="3">
    <source>
        <dbReference type="Proteomes" id="UP000198815"/>
    </source>
</evidence>
<protein>
    <submittedName>
        <fullName evidence="2">4 TMS phage holin, superfamily IV</fullName>
    </submittedName>
</protein>
<feature type="transmembrane region" description="Helical" evidence="1">
    <location>
        <begin position="62"/>
        <end position="81"/>
    </location>
</feature>
<gene>
    <name evidence="2" type="ORF">SAMN05443377_10750</name>
</gene>
<dbReference type="EMBL" id="FOGZ01000007">
    <property type="protein sequence ID" value="SER71787.1"/>
    <property type="molecule type" value="Genomic_DNA"/>
</dbReference>
<evidence type="ECO:0000313" key="2">
    <source>
        <dbReference type="EMBL" id="SER71787.1"/>
    </source>
</evidence>
<dbReference type="OrthoDB" id="4871734at2"/>
<accession>A0A1H9RGP1</accession>
<dbReference type="RefSeq" id="WP_091968567.1">
    <property type="nucleotide sequence ID" value="NZ_FOGZ01000007.1"/>
</dbReference>
<feature type="transmembrane region" description="Helical" evidence="1">
    <location>
        <begin position="93"/>
        <end position="119"/>
    </location>
</feature>
<organism evidence="2 3">
    <name type="scientific">Propionibacterium cyclohexanicum</name>
    <dbReference type="NCBI Taxonomy" id="64702"/>
    <lineage>
        <taxon>Bacteria</taxon>
        <taxon>Bacillati</taxon>
        <taxon>Actinomycetota</taxon>
        <taxon>Actinomycetes</taxon>
        <taxon>Propionibacteriales</taxon>
        <taxon>Propionibacteriaceae</taxon>
        <taxon>Propionibacterium</taxon>
    </lineage>
</organism>
<feature type="transmembrane region" description="Helical" evidence="1">
    <location>
        <begin position="32"/>
        <end position="55"/>
    </location>
</feature>
<sequence length="134" mass="14016">MMRFLLTVASHLVTSAVALLLAAWLIDGVSVALAGFLLAVGVFTASQAILSPFIFNLARKHAPAILGGIGLVSTLLSLFIATRFPGGMRISGLTAWAASVLLVWCVGALGSWLLGAFVIKRVLARREAAARSRA</sequence>
<keyword evidence="1" id="KW-0472">Membrane</keyword>
<keyword evidence="1" id="KW-0812">Transmembrane</keyword>
<name>A0A1H9RGP1_9ACTN</name>
<proteinExistence type="predicted"/>